<accession>A0A4Y2F8W0</accession>
<sequence>MDEKAVLFLKVREGYNYSEELVSRIRTAISRELTARHVPDIIIETPDIP</sequence>
<protein>
    <submittedName>
        <fullName evidence="1">Uncharacterized protein</fullName>
    </submittedName>
</protein>
<dbReference type="OrthoDB" id="6434877at2759"/>
<dbReference type="AlphaFoldDB" id="A0A4Y2F8W0"/>
<gene>
    <name evidence="1" type="ORF">AVEN_94482_1</name>
</gene>
<dbReference type="EMBL" id="BGPR01173024">
    <property type="protein sequence ID" value="GBM37447.1"/>
    <property type="molecule type" value="Genomic_DNA"/>
</dbReference>
<comment type="caution">
    <text evidence="1">The sequence shown here is derived from an EMBL/GenBank/DDBJ whole genome shotgun (WGS) entry which is preliminary data.</text>
</comment>
<keyword evidence="2" id="KW-1185">Reference proteome</keyword>
<name>A0A4Y2F8W0_ARAVE</name>
<organism evidence="1 2">
    <name type="scientific">Araneus ventricosus</name>
    <name type="common">Orbweaver spider</name>
    <name type="synonym">Epeira ventricosa</name>
    <dbReference type="NCBI Taxonomy" id="182803"/>
    <lineage>
        <taxon>Eukaryota</taxon>
        <taxon>Metazoa</taxon>
        <taxon>Ecdysozoa</taxon>
        <taxon>Arthropoda</taxon>
        <taxon>Chelicerata</taxon>
        <taxon>Arachnida</taxon>
        <taxon>Araneae</taxon>
        <taxon>Araneomorphae</taxon>
        <taxon>Entelegynae</taxon>
        <taxon>Araneoidea</taxon>
        <taxon>Araneidae</taxon>
        <taxon>Araneus</taxon>
    </lineage>
</organism>
<feature type="non-terminal residue" evidence="1">
    <location>
        <position position="49"/>
    </location>
</feature>
<evidence type="ECO:0000313" key="1">
    <source>
        <dbReference type="EMBL" id="GBM37447.1"/>
    </source>
</evidence>
<evidence type="ECO:0000313" key="2">
    <source>
        <dbReference type="Proteomes" id="UP000499080"/>
    </source>
</evidence>
<dbReference type="Proteomes" id="UP000499080">
    <property type="component" value="Unassembled WGS sequence"/>
</dbReference>
<proteinExistence type="predicted"/>
<reference evidence="1 2" key="1">
    <citation type="journal article" date="2019" name="Sci. Rep.">
        <title>Orb-weaving spider Araneus ventricosus genome elucidates the spidroin gene catalogue.</title>
        <authorList>
            <person name="Kono N."/>
            <person name="Nakamura H."/>
            <person name="Ohtoshi R."/>
            <person name="Moran D.A.P."/>
            <person name="Shinohara A."/>
            <person name="Yoshida Y."/>
            <person name="Fujiwara M."/>
            <person name="Mori M."/>
            <person name="Tomita M."/>
            <person name="Arakawa K."/>
        </authorList>
    </citation>
    <scope>NUCLEOTIDE SEQUENCE [LARGE SCALE GENOMIC DNA]</scope>
</reference>